<dbReference type="Pfam" id="PF02412">
    <property type="entry name" value="TSP_3"/>
    <property type="match status" value="1"/>
</dbReference>
<evidence type="ECO:0000256" key="3">
    <source>
        <dbReference type="SAM" id="Phobius"/>
    </source>
</evidence>
<keyword evidence="1" id="KW-0732">Signal</keyword>
<dbReference type="SUPFAM" id="SSF103647">
    <property type="entry name" value="TSP type-3 repeat"/>
    <property type="match status" value="1"/>
</dbReference>
<dbReference type="InterPro" id="IPR002105">
    <property type="entry name" value="Dockerin_1_rpt"/>
</dbReference>
<dbReference type="GO" id="GO:0007155">
    <property type="term" value="P:cell adhesion"/>
    <property type="evidence" value="ECO:0007669"/>
    <property type="project" value="InterPro"/>
</dbReference>
<dbReference type="PANTHER" id="PTHR15462">
    <property type="entry name" value="SERINE PROTEASE"/>
    <property type="match status" value="1"/>
</dbReference>
<protein>
    <recommendedName>
        <fullName evidence="6">Dockerin domain-containing protein</fullName>
    </recommendedName>
</protein>
<dbReference type="InterPro" id="IPR009003">
    <property type="entry name" value="Peptidase_S1_PA"/>
</dbReference>
<dbReference type="RefSeq" id="WP_135441136.1">
    <property type="nucleotide sequence ID" value="NZ_SRLE01000003.1"/>
</dbReference>
<name>A0A4Z0M6Z8_9GAMM</name>
<reference evidence="4 5" key="1">
    <citation type="submission" date="2019-04" db="EMBL/GenBank/DDBJ databases">
        <title>Taxonomy of novel Haliea sp. from mangrove soil of West Coast of India.</title>
        <authorList>
            <person name="Verma A."/>
            <person name="Kumar P."/>
            <person name="Krishnamurthi S."/>
        </authorList>
    </citation>
    <scope>NUCLEOTIDE SEQUENCE [LARGE SCALE GENOMIC DNA]</scope>
    <source>
        <strain evidence="4 5">SAOS-164</strain>
    </source>
</reference>
<dbReference type="Pfam" id="PF00404">
    <property type="entry name" value="Dockerin_1"/>
    <property type="match status" value="1"/>
</dbReference>
<dbReference type="SUPFAM" id="SSF50494">
    <property type="entry name" value="Trypsin-like serine proteases"/>
    <property type="match status" value="1"/>
</dbReference>
<dbReference type="InterPro" id="IPR043504">
    <property type="entry name" value="Peptidase_S1_PA_chymotrypsin"/>
</dbReference>
<keyword evidence="3" id="KW-0472">Membrane</keyword>
<dbReference type="Gene3D" id="4.10.1080.10">
    <property type="entry name" value="TSP type-3 repeat"/>
    <property type="match status" value="1"/>
</dbReference>
<dbReference type="Proteomes" id="UP000298050">
    <property type="component" value="Unassembled WGS sequence"/>
</dbReference>
<comment type="caution">
    <text evidence="4">The sequence shown here is derived from an EMBL/GenBank/DDBJ whole genome shotgun (WGS) entry which is preliminary data.</text>
</comment>
<evidence type="ECO:0000313" key="5">
    <source>
        <dbReference type="Proteomes" id="UP000298050"/>
    </source>
</evidence>
<gene>
    <name evidence="4" type="ORF">E4634_03015</name>
</gene>
<sequence length="714" mass="75302">MLCDTKGILAGTRAKPRNLLVMSAAILGMYSFVASAALKPGPVDTAIATEISGPEEFDEFRPAQGEPAGPPTTMPPLSSIPPVPMPEPPAAGTQPALAGPGIGVSYSPDTGRVQLGSPIPAASGGSGQGGFYAGSDGGSSSAELGPASFGSKSLVTNEGSFPWRMNVKVAFRRGTSWFVCSGAMRDARTVQLAGHCVHEGSGGNWNDETWVFPAWDGVGDITDSGDEYRLQHFGAARGQILASWTGWTQNGNFDYDWAVVELDRSVGFLTGWFGWAYGTNCPSNVFNVAPYPSEGCGTPGLHNGRDMYYWSGTIDSCPGNQLEIDTTPGCFSALWGGESGSNLYLIDGDNRYVRGIASTSNRTTIGRYVNILQSWVDYVNGDFLPNYGRGATFDLEALDMNVSPTVLQAGGSATSVLNHLAANGTNGSKNATHGFDVRLSTNDLISAGDTLLSQQTYAWNFAGVGSVRVNMGQVSIPEGVPPGTYWLGVLYDGATDGNSSNNDSSYWDAVQVTVTQETNPPTPNPMGFSVVPYALDTNQINMTALTATDPSGGVQYYFDFTSSPTGGTGGSDSGWQDSPVYTDGLLQRNHNYCYRVYARDTYSNQTQPSRSFCATTMDDTDSDRDGVPDYKDNCVKVPNPSQCDGDGDGFGNHCDPDFNNDGIVNGLDVGPLKKAFGTSDKIVDLNCDGIVNSLDIGPLKSLFGGPPGPSGIAP</sequence>
<keyword evidence="3" id="KW-1133">Transmembrane helix</keyword>
<dbReference type="PANTHER" id="PTHR15462:SF8">
    <property type="entry name" value="SERINE PROTEASE"/>
    <property type="match status" value="1"/>
</dbReference>
<evidence type="ECO:0000256" key="1">
    <source>
        <dbReference type="ARBA" id="ARBA00022729"/>
    </source>
</evidence>
<feature type="compositionally biased region" description="Gly residues" evidence="2">
    <location>
        <begin position="124"/>
        <end position="137"/>
    </location>
</feature>
<feature type="compositionally biased region" description="Pro residues" evidence="2">
    <location>
        <begin position="68"/>
        <end position="89"/>
    </location>
</feature>
<keyword evidence="3" id="KW-0812">Transmembrane</keyword>
<evidence type="ECO:0000256" key="2">
    <source>
        <dbReference type="SAM" id="MobiDB-lite"/>
    </source>
</evidence>
<proteinExistence type="predicted"/>
<evidence type="ECO:0008006" key="6">
    <source>
        <dbReference type="Google" id="ProtNLM"/>
    </source>
</evidence>
<accession>A0A4Z0M6Z8</accession>
<dbReference type="InterPro" id="IPR050966">
    <property type="entry name" value="Glutamyl_endopeptidase"/>
</dbReference>
<dbReference type="GO" id="GO:0005509">
    <property type="term" value="F:calcium ion binding"/>
    <property type="evidence" value="ECO:0007669"/>
    <property type="project" value="InterPro"/>
</dbReference>
<feature type="region of interest" description="Disordered" evidence="2">
    <location>
        <begin position="58"/>
        <end position="147"/>
    </location>
</feature>
<keyword evidence="5" id="KW-1185">Reference proteome</keyword>
<dbReference type="AlphaFoldDB" id="A0A4Z0M6Z8"/>
<dbReference type="GO" id="GO:0000272">
    <property type="term" value="P:polysaccharide catabolic process"/>
    <property type="evidence" value="ECO:0007669"/>
    <property type="project" value="InterPro"/>
</dbReference>
<dbReference type="InterPro" id="IPR028974">
    <property type="entry name" value="TSP_type-3_rpt"/>
</dbReference>
<organism evidence="4 5">
    <name type="scientific">Mangrovimicrobium sediminis</name>
    <dbReference type="NCBI Taxonomy" id="2562682"/>
    <lineage>
        <taxon>Bacteria</taxon>
        <taxon>Pseudomonadati</taxon>
        <taxon>Pseudomonadota</taxon>
        <taxon>Gammaproteobacteria</taxon>
        <taxon>Cellvibrionales</taxon>
        <taxon>Halieaceae</taxon>
        <taxon>Mangrovimicrobium</taxon>
    </lineage>
</organism>
<dbReference type="InterPro" id="IPR003367">
    <property type="entry name" value="Thrombospondin_3-like_rpt"/>
</dbReference>
<dbReference type="EMBL" id="SRLE01000003">
    <property type="protein sequence ID" value="TGD75433.1"/>
    <property type="molecule type" value="Genomic_DNA"/>
</dbReference>
<dbReference type="Gene3D" id="2.40.10.10">
    <property type="entry name" value="Trypsin-like serine proteases"/>
    <property type="match status" value="2"/>
</dbReference>
<feature type="transmembrane region" description="Helical" evidence="3">
    <location>
        <begin position="19"/>
        <end position="38"/>
    </location>
</feature>
<evidence type="ECO:0000313" key="4">
    <source>
        <dbReference type="EMBL" id="TGD75433.1"/>
    </source>
</evidence>
<dbReference type="GO" id="GO:0004553">
    <property type="term" value="F:hydrolase activity, hydrolyzing O-glycosyl compounds"/>
    <property type="evidence" value="ECO:0007669"/>
    <property type="project" value="InterPro"/>
</dbReference>
<dbReference type="OrthoDB" id="5291933at2"/>